<dbReference type="FunFam" id="1.10.10.10:FF:000041">
    <property type="entry name" value="Interferon regulatory factor 4"/>
    <property type="match status" value="1"/>
</dbReference>
<dbReference type="Gene3D" id="1.10.10.10">
    <property type="entry name" value="Winged helix-like DNA-binding domain superfamily/Winged helix DNA-binding domain"/>
    <property type="match status" value="1"/>
</dbReference>
<dbReference type="AlphaFoldDB" id="A0A8J1TV05"/>
<proteinExistence type="predicted"/>
<accession>A0A8J1TV05</accession>
<dbReference type="Pfam" id="PF10401">
    <property type="entry name" value="IRF-3"/>
    <property type="match status" value="1"/>
</dbReference>
<dbReference type="PANTHER" id="PTHR11949:SF53">
    <property type="entry name" value="IRF TRYPTOPHAN PENTAD REPEAT DOMAIN-CONTAINING PROTEIN"/>
    <property type="match status" value="1"/>
</dbReference>
<sequence length="544" mass="59959">MASDNNRQKLVPWLEFKINSGEIAGLEWIDKKSMIFRIPWKHGGKHDWSKENGAIFKAWAVQTGKFREGIDTEDFPTWKTRLRCAFTKSKEIQEIKQKNNLDDSMDPYKVYQFVGKVNGGGGKRCHSPEIKPGSNHGLLGPDPQLMDFNHQGAHYIPNIPQTVDCLMKSSSLSSGSSAGGMSGLGSGISLGSGVLNGINVGSGELGPDLQNIPSGDLVKPVVKRATASPTFVGQQGSPASVMADDSNFMDVDQPYPGQAEAFPVPASTSTTAHEYTNPQPIVSPQVQPQNMEQPKDNEFQVRLNFRTNTLAEYRITNEKGCRLFHGDSSLQPAVTEDGNCLPQQLFGPPGAEQLSFPPGEGIIRDRKQLDYTNKLLACMDRGLILECDNSGDIYATRLCRCVVFFSTMFHNNGEATKLVRNERTMIFEKTLFNQQLGKFLTDQSGGTVPDTEIRLAFGQKLAVGEKMDMTMIIATVQHSYSLYLKQMLQLQTGPGSMEAFISNSDDMDHYADTIKLFKGMNLGIDFSQFLNNQVSTDCGEPPKN</sequence>
<name>A0A8J1TV05_OWEFU</name>
<protein>
    <submittedName>
        <fullName evidence="7">Uncharacterized protein</fullName>
    </submittedName>
</protein>
<keyword evidence="3" id="KW-0238">DNA-binding</keyword>
<keyword evidence="2" id="KW-0805">Transcription regulation</keyword>
<keyword evidence="6" id="KW-0539">Nucleus</keyword>
<evidence type="ECO:0000256" key="2">
    <source>
        <dbReference type="ARBA" id="ARBA00023015"/>
    </source>
</evidence>
<evidence type="ECO:0000256" key="4">
    <source>
        <dbReference type="ARBA" id="ARBA00023159"/>
    </source>
</evidence>
<dbReference type="SUPFAM" id="SSF46785">
    <property type="entry name" value="Winged helix' DNA-binding domain"/>
    <property type="match status" value="1"/>
</dbReference>
<keyword evidence="8" id="KW-1185">Reference proteome</keyword>
<dbReference type="SMART" id="SM01243">
    <property type="entry name" value="IRF-3"/>
    <property type="match status" value="1"/>
</dbReference>
<evidence type="ECO:0000256" key="5">
    <source>
        <dbReference type="ARBA" id="ARBA00023163"/>
    </source>
</evidence>
<dbReference type="SUPFAM" id="SSF49879">
    <property type="entry name" value="SMAD/FHA domain"/>
    <property type="match status" value="1"/>
</dbReference>
<evidence type="ECO:0000256" key="6">
    <source>
        <dbReference type="ARBA" id="ARBA00023242"/>
    </source>
</evidence>
<dbReference type="InterPro" id="IPR036388">
    <property type="entry name" value="WH-like_DNA-bd_sf"/>
</dbReference>
<dbReference type="GO" id="GO:0002376">
    <property type="term" value="P:immune system process"/>
    <property type="evidence" value="ECO:0007669"/>
    <property type="project" value="TreeGrafter"/>
</dbReference>
<dbReference type="EMBL" id="CAIIXF020000003">
    <property type="protein sequence ID" value="CAH1779430.1"/>
    <property type="molecule type" value="Genomic_DNA"/>
</dbReference>
<dbReference type="InterPro" id="IPR036390">
    <property type="entry name" value="WH_DNA-bd_sf"/>
</dbReference>
<dbReference type="GO" id="GO:0000978">
    <property type="term" value="F:RNA polymerase II cis-regulatory region sequence-specific DNA binding"/>
    <property type="evidence" value="ECO:0007669"/>
    <property type="project" value="TreeGrafter"/>
</dbReference>
<evidence type="ECO:0000313" key="8">
    <source>
        <dbReference type="Proteomes" id="UP000749559"/>
    </source>
</evidence>
<gene>
    <name evidence="7" type="ORF">OFUS_LOCUS6240</name>
</gene>
<evidence type="ECO:0000256" key="1">
    <source>
        <dbReference type="ARBA" id="ARBA00004123"/>
    </source>
</evidence>
<comment type="caution">
    <text evidence="7">The sequence shown here is derived from an EMBL/GenBank/DDBJ whole genome shotgun (WGS) entry which is preliminary data.</text>
</comment>
<evidence type="ECO:0000256" key="3">
    <source>
        <dbReference type="ARBA" id="ARBA00023125"/>
    </source>
</evidence>
<dbReference type="InterPro" id="IPR001346">
    <property type="entry name" value="Interferon_reg_fact_DNA-bd_dom"/>
</dbReference>
<dbReference type="InterPro" id="IPR017855">
    <property type="entry name" value="SMAD-like_dom_sf"/>
</dbReference>
<keyword evidence="5" id="KW-0804">Transcription</keyword>
<dbReference type="SMART" id="SM00348">
    <property type="entry name" value="IRF"/>
    <property type="match status" value="1"/>
</dbReference>
<evidence type="ECO:0000313" key="7">
    <source>
        <dbReference type="EMBL" id="CAH1779430.1"/>
    </source>
</evidence>
<keyword evidence="4" id="KW-0010">Activator</keyword>
<dbReference type="Pfam" id="PF00605">
    <property type="entry name" value="IRF"/>
    <property type="match status" value="1"/>
</dbReference>
<dbReference type="PANTHER" id="PTHR11949">
    <property type="entry name" value="INTERFERON REGULATORY FACTOR"/>
    <property type="match status" value="1"/>
</dbReference>
<dbReference type="OrthoDB" id="6538197at2759"/>
<dbReference type="InterPro" id="IPR008984">
    <property type="entry name" value="SMAD_FHA_dom_sf"/>
</dbReference>
<dbReference type="InterPro" id="IPR019471">
    <property type="entry name" value="Interferon_reg_factor-3"/>
</dbReference>
<dbReference type="GO" id="GO:0000981">
    <property type="term" value="F:DNA-binding transcription factor activity, RNA polymerase II-specific"/>
    <property type="evidence" value="ECO:0007669"/>
    <property type="project" value="TreeGrafter"/>
</dbReference>
<dbReference type="PROSITE" id="PS51507">
    <property type="entry name" value="IRF_2"/>
    <property type="match status" value="1"/>
</dbReference>
<dbReference type="Proteomes" id="UP000749559">
    <property type="component" value="Unassembled WGS sequence"/>
</dbReference>
<comment type="subcellular location">
    <subcellularLocation>
        <location evidence="1">Nucleus</location>
    </subcellularLocation>
</comment>
<dbReference type="CDD" id="cd00103">
    <property type="entry name" value="IRF"/>
    <property type="match status" value="1"/>
</dbReference>
<reference evidence="7" key="1">
    <citation type="submission" date="2022-03" db="EMBL/GenBank/DDBJ databases">
        <authorList>
            <person name="Martin C."/>
        </authorList>
    </citation>
    <scope>NUCLEOTIDE SEQUENCE</scope>
</reference>
<dbReference type="GO" id="GO:0005634">
    <property type="term" value="C:nucleus"/>
    <property type="evidence" value="ECO:0007669"/>
    <property type="project" value="UniProtKB-SubCell"/>
</dbReference>
<dbReference type="PRINTS" id="PR00267">
    <property type="entry name" value="INTFRNREGFCT"/>
</dbReference>
<dbReference type="GO" id="GO:0045944">
    <property type="term" value="P:positive regulation of transcription by RNA polymerase II"/>
    <property type="evidence" value="ECO:0007669"/>
    <property type="project" value="UniProtKB-ARBA"/>
</dbReference>
<organism evidence="7 8">
    <name type="scientific">Owenia fusiformis</name>
    <name type="common">Polychaete worm</name>
    <dbReference type="NCBI Taxonomy" id="6347"/>
    <lineage>
        <taxon>Eukaryota</taxon>
        <taxon>Metazoa</taxon>
        <taxon>Spiralia</taxon>
        <taxon>Lophotrochozoa</taxon>
        <taxon>Annelida</taxon>
        <taxon>Polychaeta</taxon>
        <taxon>Sedentaria</taxon>
        <taxon>Canalipalpata</taxon>
        <taxon>Sabellida</taxon>
        <taxon>Oweniida</taxon>
        <taxon>Oweniidae</taxon>
        <taxon>Owenia</taxon>
    </lineage>
</organism>
<dbReference type="Gene3D" id="2.60.200.10">
    <property type="match status" value="1"/>
</dbReference>